<dbReference type="AlphaFoldDB" id="A0A849VJ74"/>
<dbReference type="EMBL" id="JABUMX010000001">
    <property type="protein sequence ID" value="NTS29811.1"/>
    <property type="molecule type" value="Genomic_DNA"/>
</dbReference>
<proteinExistence type="predicted"/>
<protein>
    <submittedName>
        <fullName evidence="1">Uncharacterized protein</fullName>
    </submittedName>
</protein>
<gene>
    <name evidence="1" type="ORF">HQ945_00960</name>
</gene>
<organism evidence="1 2">
    <name type="scientific">Phyllobacterium pellucidum</name>
    <dbReference type="NCBI Taxonomy" id="2740464"/>
    <lineage>
        <taxon>Bacteria</taxon>
        <taxon>Pseudomonadati</taxon>
        <taxon>Pseudomonadota</taxon>
        <taxon>Alphaproteobacteria</taxon>
        <taxon>Hyphomicrobiales</taxon>
        <taxon>Phyllobacteriaceae</taxon>
        <taxon>Phyllobacterium</taxon>
    </lineage>
</organism>
<dbReference type="Proteomes" id="UP000550508">
    <property type="component" value="Unassembled WGS sequence"/>
</dbReference>
<comment type="caution">
    <text evidence="1">The sequence shown here is derived from an EMBL/GenBank/DDBJ whole genome shotgun (WGS) entry which is preliminary data.</text>
</comment>
<reference evidence="1 2" key="1">
    <citation type="submission" date="2020-05" db="EMBL/GenBank/DDBJ databases">
        <authorList>
            <person name="Kim M.K."/>
        </authorList>
    </citation>
    <scope>NUCLEOTIDE SEQUENCE [LARGE SCALE GENOMIC DNA]</scope>
    <source>
        <strain evidence="1 2">BT25</strain>
    </source>
</reference>
<keyword evidence="2" id="KW-1185">Reference proteome</keyword>
<evidence type="ECO:0000313" key="1">
    <source>
        <dbReference type="EMBL" id="NTS29811.1"/>
    </source>
</evidence>
<name>A0A849VJ74_9HYPH</name>
<dbReference type="RefSeq" id="WP_174207575.1">
    <property type="nucleotide sequence ID" value="NZ_JABUMX010000001.1"/>
</dbReference>
<accession>A0A849VJ74</accession>
<sequence length="65" mass="7587">MDESERELMIAFVNKYRPVARRGSESFGLVWRKMQAEFPAYTADELFNVLVGRRVEFVFLDDGPV</sequence>
<evidence type="ECO:0000313" key="2">
    <source>
        <dbReference type="Proteomes" id="UP000550508"/>
    </source>
</evidence>